<evidence type="ECO:0000256" key="1">
    <source>
        <dbReference type="SAM" id="Phobius"/>
    </source>
</evidence>
<evidence type="ECO:0000313" key="2">
    <source>
        <dbReference type="EMBL" id="VEU82999.1"/>
    </source>
</evidence>
<gene>
    <name evidence="2" type="ORF">NCTC10172_01046</name>
</gene>
<accession>A0A449BKL5</accession>
<dbReference type="KEGG" id="ahk:NCTC10172_01046"/>
<feature type="transmembrane region" description="Helical" evidence="1">
    <location>
        <begin position="7"/>
        <end position="27"/>
    </location>
</feature>
<keyword evidence="1" id="KW-1133">Transmembrane helix</keyword>
<keyword evidence="1" id="KW-0812">Transmembrane</keyword>
<dbReference type="Proteomes" id="UP000290909">
    <property type="component" value="Chromosome"/>
</dbReference>
<evidence type="ECO:0000313" key="3">
    <source>
        <dbReference type="Proteomes" id="UP000290909"/>
    </source>
</evidence>
<name>A0A449BKL5_9MOLU</name>
<proteinExistence type="predicted"/>
<reference evidence="2 3" key="1">
    <citation type="submission" date="2019-01" db="EMBL/GenBank/DDBJ databases">
        <authorList>
            <consortium name="Pathogen Informatics"/>
        </authorList>
    </citation>
    <scope>NUCLEOTIDE SEQUENCE [LARGE SCALE GENOMIC DNA]</scope>
    <source>
        <strain evidence="2 3">NCTC10172</strain>
    </source>
</reference>
<organism evidence="2 3">
    <name type="scientific">Acholeplasma hippikon</name>
    <dbReference type="NCBI Taxonomy" id="264636"/>
    <lineage>
        <taxon>Bacteria</taxon>
        <taxon>Bacillati</taxon>
        <taxon>Mycoplasmatota</taxon>
        <taxon>Mollicutes</taxon>
        <taxon>Acholeplasmatales</taxon>
        <taxon>Acholeplasmataceae</taxon>
        <taxon>Acholeplasma</taxon>
    </lineage>
</organism>
<protein>
    <submittedName>
        <fullName evidence="2">Predicted NADH:ubiquinone oxidoreductase, subunit RnfG</fullName>
    </submittedName>
</protein>
<keyword evidence="1" id="KW-0472">Membrane</keyword>
<sequence>MKLKSMLTFIVTILISFILAITTYVIFNPIKVEKQNQITLEKIREVIPMAKTFELNKATTVNGTEISLSGRVKDVSGKELGYVYEMNEKNGFGNIKILVAADVKGIITKTVIVELNQTMYVAQSEKLIAAYVNQNLSKITDLNAGATSVSHNTIMGMFRNLGEHHKVVPQFDNKPAYFDFFGEDYVIKSTDTKVIDGAEVKVEVIKDKGYVYSLNKKSIYNSDSSTEKAITLVIAMDNDGKILGALLPVETYEHTMGYRTLALTYANSFKDTNIADFVDAYAGVSADDGEPNNTKWLIHRLYVIAKEVYLAWKKKT</sequence>
<dbReference type="STRING" id="1408416.GCA_000702765_01225"/>
<keyword evidence="3" id="KW-1185">Reference proteome</keyword>
<dbReference type="AlphaFoldDB" id="A0A449BKL5"/>
<keyword evidence="2" id="KW-0830">Ubiquinone</keyword>
<dbReference type="EMBL" id="LR215050">
    <property type="protein sequence ID" value="VEU82999.1"/>
    <property type="molecule type" value="Genomic_DNA"/>
</dbReference>